<evidence type="ECO:0000313" key="2">
    <source>
        <dbReference type="EnsemblMetazoa" id="tetur23g01740.1"/>
    </source>
</evidence>
<protein>
    <submittedName>
        <fullName evidence="2">Uncharacterized protein</fullName>
    </submittedName>
</protein>
<feature type="region of interest" description="Disordered" evidence="1">
    <location>
        <begin position="57"/>
        <end position="142"/>
    </location>
</feature>
<evidence type="ECO:0000313" key="3">
    <source>
        <dbReference type="Proteomes" id="UP000015104"/>
    </source>
</evidence>
<accession>T1KVT0</accession>
<feature type="compositionally biased region" description="Polar residues" evidence="1">
    <location>
        <begin position="123"/>
        <end position="134"/>
    </location>
</feature>
<dbReference type="KEGG" id="tut:107367636"/>
<feature type="compositionally biased region" description="Polar residues" evidence="1">
    <location>
        <begin position="57"/>
        <end position="75"/>
    </location>
</feature>
<feature type="region of interest" description="Disordered" evidence="1">
    <location>
        <begin position="149"/>
        <end position="168"/>
    </location>
</feature>
<dbReference type="EMBL" id="CAEY01000613">
    <property type="status" value="NOT_ANNOTATED_CDS"/>
    <property type="molecule type" value="Genomic_DNA"/>
</dbReference>
<keyword evidence="3" id="KW-1185">Reference proteome</keyword>
<feature type="compositionally biased region" description="Basic and acidic residues" evidence="1">
    <location>
        <begin position="149"/>
        <end position="161"/>
    </location>
</feature>
<proteinExistence type="predicted"/>
<evidence type="ECO:0000256" key="1">
    <source>
        <dbReference type="SAM" id="MobiDB-lite"/>
    </source>
</evidence>
<dbReference type="AlphaFoldDB" id="T1KVT0"/>
<dbReference type="HOGENOM" id="CLU_1629186_0_0_1"/>
<sequence>MADSTEQWPTLLDEQSFGYLVDLSQNLSKVEGLVKKLVKGEYQQWYKKQYESTRDSQNFNSVENTSWDNCLNSQGESEDNDDSYPASYKWYPTGEASSENNNNPKSEWTERRDEGWEIEPDWSSVQSKNETATNWPVPKVSEWDEAHLESEWRNFDSKESNQEEIEWE</sequence>
<reference evidence="2" key="2">
    <citation type="submission" date="2015-06" db="UniProtKB">
        <authorList>
            <consortium name="EnsemblMetazoa"/>
        </authorList>
    </citation>
    <scope>IDENTIFICATION</scope>
</reference>
<name>T1KVT0_TETUR</name>
<reference evidence="3" key="1">
    <citation type="submission" date="2011-08" db="EMBL/GenBank/DDBJ databases">
        <authorList>
            <person name="Rombauts S."/>
        </authorList>
    </citation>
    <scope>NUCLEOTIDE SEQUENCE</scope>
    <source>
        <strain evidence="3">London</strain>
    </source>
</reference>
<gene>
    <name evidence="2" type="primary">107367636</name>
</gene>
<organism evidence="2 3">
    <name type="scientific">Tetranychus urticae</name>
    <name type="common">Two-spotted spider mite</name>
    <dbReference type="NCBI Taxonomy" id="32264"/>
    <lineage>
        <taxon>Eukaryota</taxon>
        <taxon>Metazoa</taxon>
        <taxon>Ecdysozoa</taxon>
        <taxon>Arthropoda</taxon>
        <taxon>Chelicerata</taxon>
        <taxon>Arachnida</taxon>
        <taxon>Acari</taxon>
        <taxon>Acariformes</taxon>
        <taxon>Trombidiformes</taxon>
        <taxon>Prostigmata</taxon>
        <taxon>Eleutherengona</taxon>
        <taxon>Raphignathae</taxon>
        <taxon>Tetranychoidea</taxon>
        <taxon>Tetranychidae</taxon>
        <taxon>Tetranychus</taxon>
    </lineage>
</organism>
<feature type="compositionally biased region" description="Polar residues" evidence="1">
    <location>
        <begin position="95"/>
        <end position="106"/>
    </location>
</feature>
<dbReference type="EnsemblMetazoa" id="tetur23g01740.1">
    <property type="protein sequence ID" value="tetur23g01740.1"/>
    <property type="gene ID" value="tetur23g01740"/>
</dbReference>
<dbReference type="Proteomes" id="UP000015104">
    <property type="component" value="Unassembled WGS sequence"/>
</dbReference>